<evidence type="ECO:0000313" key="4">
    <source>
        <dbReference type="Proteomes" id="UP000001542"/>
    </source>
</evidence>
<dbReference type="GO" id="GO:0005737">
    <property type="term" value="C:cytoplasm"/>
    <property type="evidence" value="ECO:0000318"/>
    <property type="project" value="GO_Central"/>
</dbReference>
<dbReference type="InterPro" id="IPR011989">
    <property type="entry name" value="ARM-like"/>
</dbReference>
<dbReference type="InterPro" id="IPR051023">
    <property type="entry name" value="PP2A_Regulatory_Subunit_A"/>
</dbReference>
<dbReference type="PROSITE" id="PS50077">
    <property type="entry name" value="HEAT_REPEAT"/>
    <property type="match status" value="1"/>
</dbReference>
<evidence type="ECO:0000313" key="3">
    <source>
        <dbReference type="EMBL" id="EAX94620.1"/>
    </source>
</evidence>
<gene>
    <name evidence="3" type="ORF">TVAG_287550</name>
</gene>
<dbReference type="VEuPathDB" id="TrichDB:TVAG_287550"/>
<dbReference type="GO" id="GO:0000159">
    <property type="term" value="C:protein phosphatase type 2A complex"/>
    <property type="evidence" value="ECO:0000318"/>
    <property type="project" value="GO_Central"/>
</dbReference>
<dbReference type="Proteomes" id="UP000001542">
    <property type="component" value="Unassembled WGS sequence"/>
</dbReference>
<dbReference type="SUPFAM" id="SSF48371">
    <property type="entry name" value="ARM repeat"/>
    <property type="match status" value="1"/>
</dbReference>
<dbReference type="FunFam" id="1.25.10.10:FF:000994">
    <property type="entry name" value="HEAT repeat family protein"/>
    <property type="match status" value="1"/>
</dbReference>
<accession>A2FKF4</accession>
<dbReference type="VEuPathDB" id="TrichDB:TVAGG3_0247070"/>
<dbReference type="InterPro" id="IPR016024">
    <property type="entry name" value="ARM-type_fold"/>
</dbReference>
<dbReference type="GO" id="GO:0019888">
    <property type="term" value="F:protein phosphatase regulator activity"/>
    <property type="evidence" value="ECO:0000318"/>
    <property type="project" value="GO_Central"/>
</dbReference>
<dbReference type="eggNOG" id="KOG0211">
    <property type="taxonomic scope" value="Eukaryota"/>
</dbReference>
<evidence type="ECO:0000256" key="1">
    <source>
        <dbReference type="ARBA" id="ARBA00022737"/>
    </source>
</evidence>
<keyword evidence="4" id="KW-1185">Reference proteome</keyword>
<reference evidence="3" key="2">
    <citation type="journal article" date="2007" name="Science">
        <title>Draft genome sequence of the sexually transmitted pathogen Trichomonas vaginalis.</title>
        <authorList>
            <person name="Carlton J.M."/>
            <person name="Hirt R.P."/>
            <person name="Silva J.C."/>
            <person name="Delcher A.L."/>
            <person name="Schatz M."/>
            <person name="Zhao Q."/>
            <person name="Wortman J.R."/>
            <person name="Bidwell S.L."/>
            <person name="Alsmark U.C.M."/>
            <person name="Besteiro S."/>
            <person name="Sicheritz-Ponten T."/>
            <person name="Noel C.J."/>
            <person name="Dacks J.B."/>
            <person name="Foster P.G."/>
            <person name="Simillion C."/>
            <person name="Van de Peer Y."/>
            <person name="Miranda-Saavedra D."/>
            <person name="Barton G.J."/>
            <person name="Westrop G.D."/>
            <person name="Mueller S."/>
            <person name="Dessi D."/>
            <person name="Fiori P.L."/>
            <person name="Ren Q."/>
            <person name="Paulsen I."/>
            <person name="Zhang H."/>
            <person name="Bastida-Corcuera F.D."/>
            <person name="Simoes-Barbosa A."/>
            <person name="Brown M.T."/>
            <person name="Hayes R.D."/>
            <person name="Mukherjee M."/>
            <person name="Okumura C.Y."/>
            <person name="Schneider R."/>
            <person name="Smith A.J."/>
            <person name="Vanacova S."/>
            <person name="Villalvazo M."/>
            <person name="Haas B.J."/>
            <person name="Pertea M."/>
            <person name="Feldblyum T.V."/>
            <person name="Utterback T.R."/>
            <person name="Shu C.L."/>
            <person name="Osoegawa K."/>
            <person name="de Jong P.J."/>
            <person name="Hrdy I."/>
            <person name="Horvathova L."/>
            <person name="Zubacova Z."/>
            <person name="Dolezal P."/>
            <person name="Malik S.B."/>
            <person name="Logsdon J.M. Jr."/>
            <person name="Henze K."/>
            <person name="Gupta A."/>
            <person name="Wang C.C."/>
            <person name="Dunne R.L."/>
            <person name="Upcroft J.A."/>
            <person name="Upcroft P."/>
            <person name="White O."/>
            <person name="Salzberg S.L."/>
            <person name="Tang P."/>
            <person name="Chiu C.-H."/>
            <person name="Lee Y.-S."/>
            <person name="Embley T.M."/>
            <person name="Coombs G.H."/>
            <person name="Mottram J.C."/>
            <person name="Tachezy J."/>
            <person name="Fraser-Liggett C.M."/>
            <person name="Johnson P.J."/>
        </authorList>
    </citation>
    <scope>NUCLEOTIDE SEQUENCE [LARGE SCALE GENOMIC DNA]</scope>
    <source>
        <strain evidence="3">G3</strain>
    </source>
</reference>
<sequence>MSSPLANDESRDLIENLRSEVLNERLNAVQSLKIISKTLGPERSRSELLPYIAETIDNTEEVWMRVAEQLPQILEEIGGSQHVSVILTLLKQICEIEDAKVQETATKSFISLSHKATPEELSEFFFPVLKEMCEDTWHPLRSAAATILGATFSLYPDSLHKKLGLFFPSISVDQMTIVRRSLATALPIFITTAQTQEQFDIIERLITTLSDDLSHAVLIELPLALSFLPPTMSELKINSTKRIFASPRWQARAVLADSLAKIFIDGPPPADVVKGIADPASIDAAVEVRASIARSLPFIYDSGAYSLDEFAKFATAIASDKNTSVRSAVAKSIGDISGAPESLCSPLLSLLLEDGDNNVKLAALTSVAKTGYAVSAAAKHIGNLIKFSPWRTQLPIPGIIPEIARTTDVQYFTDNFIPLVIKLMTNESSDVRKNMVKALPLISEIYGQDWKITTFAPLFEQTFDTKDYQVRQTVIQAIFALKIVDRCSGVIEKAILDPVSNVRIVLAREASAAKTVHITERLMKDSDNDVAYYAGKRE</sequence>
<dbReference type="SMR" id="A2FKF4"/>
<dbReference type="InterPro" id="IPR021133">
    <property type="entry name" value="HEAT_type_2"/>
</dbReference>
<evidence type="ECO:0000256" key="2">
    <source>
        <dbReference type="PROSITE-ProRule" id="PRU00103"/>
    </source>
</evidence>
<proteinExistence type="predicted"/>
<organism evidence="3 4">
    <name type="scientific">Trichomonas vaginalis (strain ATCC PRA-98 / G3)</name>
    <dbReference type="NCBI Taxonomy" id="412133"/>
    <lineage>
        <taxon>Eukaryota</taxon>
        <taxon>Metamonada</taxon>
        <taxon>Parabasalia</taxon>
        <taxon>Trichomonadida</taxon>
        <taxon>Trichomonadidae</taxon>
        <taxon>Trichomonas</taxon>
    </lineage>
</organism>
<dbReference type="RefSeq" id="XP_001307550.1">
    <property type="nucleotide sequence ID" value="XM_001307549.1"/>
</dbReference>
<reference evidence="3" key="1">
    <citation type="submission" date="2006-10" db="EMBL/GenBank/DDBJ databases">
        <authorList>
            <person name="Amadeo P."/>
            <person name="Zhao Q."/>
            <person name="Wortman J."/>
            <person name="Fraser-Liggett C."/>
            <person name="Carlton J."/>
        </authorList>
    </citation>
    <scope>NUCLEOTIDE SEQUENCE</scope>
    <source>
        <strain evidence="3">G3</strain>
    </source>
</reference>
<dbReference type="InParanoid" id="A2FKF4"/>
<dbReference type="Gene3D" id="1.25.10.10">
    <property type="entry name" value="Leucine-rich Repeat Variant"/>
    <property type="match status" value="1"/>
</dbReference>
<protein>
    <submittedName>
        <fullName evidence="3">HEAT repeat family protein</fullName>
    </submittedName>
</protein>
<dbReference type="OrthoDB" id="340346at2759"/>
<dbReference type="STRING" id="5722.A2FKF4"/>
<dbReference type="PANTHER" id="PTHR10648">
    <property type="entry name" value="SERINE/THREONINE-PROTEIN PHOSPHATASE PP2A 65 KDA REGULATORY SUBUNIT"/>
    <property type="match status" value="1"/>
</dbReference>
<dbReference type="EMBL" id="DS113847">
    <property type="protein sequence ID" value="EAX94620.1"/>
    <property type="molecule type" value="Genomic_DNA"/>
</dbReference>
<dbReference type="GO" id="GO:0005634">
    <property type="term" value="C:nucleus"/>
    <property type="evidence" value="ECO:0000318"/>
    <property type="project" value="GO_Central"/>
</dbReference>
<keyword evidence="1" id="KW-0677">Repeat</keyword>
<dbReference type="GO" id="GO:0005829">
    <property type="term" value="C:cytosol"/>
    <property type="evidence" value="ECO:0000318"/>
    <property type="project" value="GO_Central"/>
</dbReference>
<dbReference type="KEGG" id="tva:4752358"/>
<feature type="repeat" description="HEAT" evidence="2">
    <location>
        <begin position="416"/>
        <end position="449"/>
    </location>
</feature>
<name>A2FKF4_TRIV3</name>
<dbReference type="PANTHER" id="PTHR10648:SF4">
    <property type="entry name" value="PROTEIN PHOSPHATASE 2 (FORMERLY 2A), REGULATORY SUBUNIT A, BETA ISOFORM-RELATED"/>
    <property type="match status" value="1"/>
</dbReference>
<dbReference type="AlphaFoldDB" id="A2FKF4"/>